<dbReference type="InterPro" id="IPR007138">
    <property type="entry name" value="ABM_dom"/>
</dbReference>
<dbReference type="PROSITE" id="PS51725">
    <property type="entry name" value="ABM"/>
    <property type="match status" value="1"/>
</dbReference>
<dbReference type="OrthoDB" id="3695636at2"/>
<dbReference type="Proteomes" id="UP000037151">
    <property type="component" value="Unassembled WGS sequence"/>
</dbReference>
<evidence type="ECO:0000313" key="2">
    <source>
        <dbReference type="EMBL" id="KND28869.1"/>
    </source>
</evidence>
<dbReference type="RefSeq" id="WP_050373824.1">
    <property type="nucleotide sequence ID" value="NZ_KQ257831.1"/>
</dbReference>
<sequence>MSLVVVARWRTTTDSQEHIATLLPDVAATALATPGCLSFEAARSTSDSRSFTLIERYTDHAAFERHLAGADYQRMLNDLVLPHLVLRERDMYVPLPPWHGVRNGRESA</sequence>
<protein>
    <recommendedName>
        <fullName evidence="1">ABM domain-containing protein</fullName>
    </recommendedName>
</protein>
<dbReference type="AlphaFoldDB" id="A0A0L0JTQ5"/>
<comment type="caution">
    <text evidence="2">The sequence shown here is derived from an EMBL/GenBank/DDBJ whole genome shotgun (WGS) entry which is preliminary data.</text>
</comment>
<evidence type="ECO:0000259" key="1">
    <source>
        <dbReference type="PROSITE" id="PS51725"/>
    </source>
</evidence>
<name>A0A0L0JTQ5_9ACTN</name>
<dbReference type="InterPro" id="IPR011008">
    <property type="entry name" value="Dimeric_a/b-barrel"/>
</dbReference>
<dbReference type="EMBL" id="JPPY01000183">
    <property type="protein sequence ID" value="KND28869.1"/>
    <property type="molecule type" value="Genomic_DNA"/>
</dbReference>
<dbReference type="Gene3D" id="3.30.70.100">
    <property type="match status" value="1"/>
</dbReference>
<dbReference type="SUPFAM" id="SSF54909">
    <property type="entry name" value="Dimeric alpha+beta barrel"/>
    <property type="match status" value="1"/>
</dbReference>
<feature type="domain" description="ABM" evidence="1">
    <location>
        <begin position="3"/>
        <end position="95"/>
    </location>
</feature>
<evidence type="ECO:0000313" key="3">
    <source>
        <dbReference type="Proteomes" id="UP000037151"/>
    </source>
</evidence>
<organism evidence="2 3">
    <name type="scientific">Streptomyces acidiscabies</name>
    <dbReference type="NCBI Taxonomy" id="42234"/>
    <lineage>
        <taxon>Bacteria</taxon>
        <taxon>Bacillati</taxon>
        <taxon>Actinomycetota</taxon>
        <taxon>Actinomycetes</taxon>
        <taxon>Kitasatosporales</taxon>
        <taxon>Streptomycetaceae</taxon>
        <taxon>Streptomyces</taxon>
    </lineage>
</organism>
<dbReference type="PATRIC" id="fig|42234.21.peg.6716"/>
<dbReference type="Pfam" id="PF03992">
    <property type="entry name" value="ABM"/>
    <property type="match status" value="1"/>
</dbReference>
<proteinExistence type="predicted"/>
<accession>A0A0L0JTQ5</accession>
<reference evidence="3" key="1">
    <citation type="submission" date="2014-07" db="EMBL/GenBank/DDBJ databases">
        <title>Genome sequencing of plant-pathogenic Streptomyces species.</title>
        <authorList>
            <person name="Harrison J."/>
            <person name="Sapp M."/>
            <person name="Thwaites R."/>
            <person name="Studholme D.J."/>
        </authorList>
    </citation>
    <scope>NUCLEOTIDE SEQUENCE [LARGE SCALE GENOMIC DNA]</scope>
    <source>
        <strain evidence="3">NCPPB 4445</strain>
    </source>
</reference>
<gene>
    <name evidence="2" type="ORF">IQ63_32620</name>
</gene>